<dbReference type="Proteomes" id="UP000284660">
    <property type="component" value="Unassembled WGS sequence"/>
</dbReference>
<evidence type="ECO:0000313" key="3">
    <source>
        <dbReference type="Proteomes" id="UP000284660"/>
    </source>
</evidence>
<comment type="caution">
    <text evidence="2">The sequence shown here is derived from an EMBL/GenBank/DDBJ whole genome shotgun (WGS) entry which is preliminary data.</text>
</comment>
<feature type="transmembrane region" description="Helical" evidence="1">
    <location>
        <begin position="15"/>
        <end position="33"/>
    </location>
</feature>
<keyword evidence="1" id="KW-1133">Transmembrane helix</keyword>
<dbReference type="AlphaFoldDB" id="A0A8B3B8M2"/>
<gene>
    <name evidence="2" type="ORF">DW782_21650</name>
</gene>
<evidence type="ECO:0000256" key="1">
    <source>
        <dbReference type="SAM" id="Phobius"/>
    </source>
</evidence>
<organism evidence="2 3">
    <name type="scientific">Parabacteroides distasonis</name>
    <dbReference type="NCBI Taxonomy" id="823"/>
    <lineage>
        <taxon>Bacteria</taxon>
        <taxon>Pseudomonadati</taxon>
        <taxon>Bacteroidota</taxon>
        <taxon>Bacteroidia</taxon>
        <taxon>Bacteroidales</taxon>
        <taxon>Tannerellaceae</taxon>
        <taxon>Parabacteroides</taxon>
    </lineage>
</organism>
<feature type="non-terminal residue" evidence="2">
    <location>
        <position position="1"/>
    </location>
</feature>
<dbReference type="EMBL" id="QSJN01000041">
    <property type="protein sequence ID" value="RHD70293.1"/>
    <property type="molecule type" value="Genomic_DNA"/>
</dbReference>
<reference evidence="2 3" key="1">
    <citation type="submission" date="2018-08" db="EMBL/GenBank/DDBJ databases">
        <title>A genome reference for cultivated species of the human gut microbiota.</title>
        <authorList>
            <person name="Zou Y."/>
            <person name="Xue W."/>
            <person name="Luo G."/>
        </authorList>
    </citation>
    <scope>NUCLEOTIDE SEQUENCE [LARGE SCALE GENOMIC DNA]</scope>
    <source>
        <strain evidence="2 3">AM30-4</strain>
    </source>
</reference>
<proteinExistence type="predicted"/>
<evidence type="ECO:0000313" key="2">
    <source>
        <dbReference type="EMBL" id="RHD70293.1"/>
    </source>
</evidence>
<name>A0A8B3B8M2_PARDI</name>
<keyword evidence="1" id="KW-0812">Transmembrane</keyword>
<keyword evidence="1" id="KW-0472">Membrane</keyword>
<sequence length="64" mass="7250">GCQDDFSGLVSSFKLPHNVVLTAKSAVIFFKYITLRTNIKKVRYTTNGVPHFFRQIGQDLTFIA</sequence>
<protein>
    <submittedName>
        <fullName evidence="2">Uncharacterized protein</fullName>
    </submittedName>
</protein>
<dbReference type="RefSeq" id="WP_220446283.1">
    <property type="nucleotide sequence ID" value="NZ_QSJN01000041.1"/>
</dbReference>
<accession>A0A8B3B8M2</accession>